<organism evidence="2 4">
    <name type="scientific">Lihuaxuella thermophila</name>
    <dbReference type="NCBI Taxonomy" id="1173111"/>
    <lineage>
        <taxon>Bacteria</taxon>
        <taxon>Bacillati</taxon>
        <taxon>Bacillota</taxon>
        <taxon>Bacilli</taxon>
        <taxon>Bacillales</taxon>
        <taxon>Thermoactinomycetaceae</taxon>
        <taxon>Lihuaxuella</taxon>
    </lineage>
</organism>
<protein>
    <submittedName>
        <fullName evidence="2">Uncharacterized protein</fullName>
    </submittedName>
</protein>
<dbReference type="AlphaFoldDB" id="A0A1H8JBE1"/>
<reference evidence="2 4" key="1">
    <citation type="submission" date="2016-10" db="EMBL/GenBank/DDBJ databases">
        <authorList>
            <person name="de Groot N.N."/>
        </authorList>
    </citation>
    <scope>NUCLEOTIDE SEQUENCE [LARGE SCALE GENOMIC DNA]</scope>
    <source>
        <strain evidence="2 4">DSM 46701</strain>
    </source>
</reference>
<evidence type="ECO:0000313" key="4">
    <source>
        <dbReference type="Proteomes" id="UP000199695"/>
    </source>
</evidence>
<sequence length="78" mass="9226">MTKFHLIYRPATKEYVQFCDIESCFGPHVVWTRDQSYAYQFESRRKAAQVAETITQADKIRMQIITFKEEGRNTIECA</sequence>
<dbReference type="EMBL" id="FOCQ01000023">
    <property type="protein sequence ID" value="SEN78100.1"/>
    <property type="molecule type" value="Genomic_DNA"/>
</dbReference>
<dbReference type="EMBL" id="FOCQ01000013">
    <property type="protein sequence ID" value="SEN53493.1"/>
    <property type="molecule type" value="Genomic_DNA"/>
</dbReference>
<dbReference type="Proteomes" id="UP000199695">
    <property type="component" value="Unassembled WGS sequence"/>
</dbReference>
<dbReference type="STRING" id="1173111.SAMN05444955_113129"/>
<dbReference type="RefSeq" id="WP_089970834.1">
    <property type="nucleotide sequence ID" value="NZ_FOCQ01000013.1"/>
</dbReference>
<evidence type="ECO:0000313" key="2">
    <source>
        <dbReference type="EMBL" id="SEN78100.1"/>
    </source>
</evidence>
<dbReference type="OrthoDB" id="2998537at2"/>
<evidence type="ECO:0000313" key="1">
    <source>
        <dbReference type="EMBL" id="SEN53493.1"/>
    </source>
</evidence>
<evidence type="ECO:0000313" key="3">
    <source>
        <dbReference type="EMBL" id="SEN80488.1"/>
    </source>
</evidence>
<proteinExistence type="predicted"/>
<name>A0A1H8JBE1_9BACL</name>
<gene>
    <name evidence="1" type="ORF">SAMN05444955_113129</name>
    <name evidence="2" type="ORF">SAMN05444955_12330</name>
    <name evidence="3" type="ORF">SAMN05444955_12612</name>
</gene>
<accession>A0A1H8JBE1</accession>
<keyword evidence="4" id="KW-1185">Reference proteome</keyword>
<dbReference type="EMBL" id="FOCQ01000026">
    <property type="protein sequence ID" value="SEN80488.1"/>
    <property type="molecule type" value="Genomic_DNA"/>
</dbReference>